<dbReference type="Proteomes" id="UP000199496">
    <property type="component" value="Unassembled WGS sequence"/>
</dbReference>
<dbReference type="RefSeq" id="WP_090206490.1">
    <property type="nucleotide sequence ID" value="NZ_FOFO01000014.1"/>
</dbReference>
<feature type="domain" description="Thioredoxin" evidence="7">
    <location>
        <begin position="34"/>
        <end position="175"/>
    </location>
</feature>
<sequence>MKRLRYLLPLALVVVLGVFMMVGLTLDPRRVPSPLVGQPAPQFQLPDLEDPARMVGTDDFAGEVVLLNIWASWCVSCRQEHPVLLALAEQGVPIYGLNYKDDRRDGLAFLGSMNNPYVWNAHDLEGRVGINWGVYGTPETFIIDRRGYIRYKHVGPLSGRDAQYNILPLVEQLRGESL</sequence>
<keyword evidence="6" id="KW-0472">Membrane</keyword>
<dbReference type="InterPro" id="IPR036249">
    <property type="entry name" value="Thioredoxin-like_sf"/>
</dbReference>
<dbReference type="InterPro" id="IPR013766">
    <property type="entry name" value="Thioredoxin_domain"/>
</dbReference>
<proteinExistence type="inferred from homology"/>
<dbReference type="InterPro" id="IPR004799">
    <property type="entry name" value="Periplasmic_diS_OxRdtase_DsbE"/>
</dbReference>
<dbReference type="NCBIfam" id="TIGR00385">
    <property type="entry name" value="dsbE"/>
    <property type="match status" value="1"/>
</dbReference>
<keyword evidence="5" id="KW-0676">Redox-active center</keyword>
<dbReference type="STRING" id="867345.SAMN05421693_11445"/>
<dbReference type="GO" id="GO:0017004">
    <property type="term" value="P:cytochrome complex assembly"/>
    <property type="evidence" value="ECO:0007669"/>
    <property type="project" value="UniProtKB-KW"/>
</dbReference>
<organism evidence="8 9">
    <name type="scientific">Ectothiorhodospira magna</name>
    <dbReference type="NCBI Taxonomy" id="867345"/>
    <lineage>
        <taxon>Bacteria</taxon>
        <taxon>Pseudomonadati</taxon>
        <taxon>Pseudomonadota</taxon>
        <taxon>Gammaproteobacteria</taxon>
        <taxon>Chromatiales</taxon>
        <taxon>Ectothiorhodospiraceae</taxon>
        <taxon>Ectothiorhodospira</taxon>
    </lineage>
</organism>
<keyword evidence="9" id="KW-1185">Reference proteome</keyword>
<dbReference type="SUPFAM" id="SSF52833">
    <property type="entry name" value="Thioredoxin-like"/>
    <property type="match status" value="1"/>
</dbReference>
<keyword evidence="6" id="KW-1133">Transmembrane helix</keyword>
<dbReference type="AlphaFoldDB" id="A0A1H9CL65"/>
<evidence type="ECO:0000256" key="4">
    <source>
        <dbReference type="ARBA" id="ARBA00023157"/>
    </source>
</evidence>
<keyword evidence="3" id="KW-0201">Cytochrome c-type biogenesis</keyword>
<dbReference type="PANTHER" id="PTHR42852:SF6">
    <property type="entry name" value="THIOL:DISULFIDE INTERCHANGE PROTEIN DSBE"/>
    <property type="match status" value="1"/>
</dbReference>
<dbReference type="Pfam" id="PF08534">
    <property type="entry name" value="Redoxin"/>
    <property type="match status" value="1"/>
</dbReference>
<dbReference type="OrthoDB" id="9788279at2"/>
<evidence type="ECO:0000256" key="6">
    <source>
        <dbReference type="SAM" id="Phobius"/>
    </source>
</evidence>
<evidence type="ECO:0000256" key="3">
    <source>
        <dbReference type="ARBA" id="ARBA00022748"/>
    </source>
</evidence>
<keyword evidence="4" id="KW-1015">Disulfide bond</keyword>
<feature type="transmembrane region" description="Helical" evidence="6">
    <location>
        <begin position="6"/>
        <end position="26"/>
    </location>
</feature>
<dbReference type="PROSITE" id="PS51352">
    <property type="entry name" value="THIOREDOXIN_2"/>
    <property type="match status" value="1"/>
</dbReference>
<keyword evidence="6" id="KW-0812">Transmembrane</keyword>
<reference evidence="8 9" key="1">
    <citation type="submission" date="2016-10" db="EMBL/GenBank/DDBJ databases">
        <authorList>
            <person name="de Groot N.N."/>
        </authorList>
    </citation>
    <scope>NUCLEOTIDE SEQUENCE [LARGE SCALE GENOMIC DNA]</scope>
    <source>
        <strain evidence="8 9">B7-7</strain>
    </source>
</reference>
<dbReference type="PROSITE" id="PS00194">
    <property type="entry name" value="THIOREDOXIN_1"/>
    <property type="match status" value="1"/>
</dbReference>
<dbReference type="CDD" id="cd03010">
    <property type="entry name" value="TlpA_like_DsbE"/>
    <property type="match status" value="1"/>
</dbReference>
<dbReference type="GO" id="GO:0030288">
    <property type="term" value="C:outer membrane-bounded periplasmic space"/>
    <property type="evidence" value="ECO:0007669"/>
    <property type="project" value="InterPro"/>
</dbReference>
<protein>
    <submittedName>
        <fullName evidence="8">Cytochrome c biogenesis protein CcmG, thiol:disulfide interchange protein DsbE</fullName>
    </submittedName>
</protein>
<name>A0A1H9CL65_9GAMM</name>
<evidence type="ECO:0000256" key="5">
    <source>
        <dbReference type="ARBA" id="ARBA00023284"/>
    </source>
</evidence>
<evidence type="ECO:0000256" key="2">
    <source>
        <dbReference type="ARBA" id="ARBA00007758"/>
    </source>
</evidence>
<comment type="subcellular location">
    <subcellularLocation>
        <location evidence="1">Cell inner membrane</location>
        <topology evidence="1">Single-pass membrane protein</topology>
        <orientation evidence="1">Periplasmic side</orientation>
    </subcellularLocation>
</comment>
<dbReference type="InterPro" id="IPR013740">
    <property type="entry name" value="Redoxin"/>
</dbReference>
<evidence type="ECO:0000313" key="9">
    <source>
        <dbReference type="Proteomes" id="UP000199496"/>
    </source>
</evidence>
<dbReference type="InterPro" id="IPR017937">
    <property type="entry name" value="Thioredoxin_CS"/>
</dbReference>
<evidence type="ECO:0000313" key="8">
    <source>
        <dbReference type="EMBL" id="SEQ01952.1"/>
    </source>
</evidence>
<dbReference type="EMBL" id="FOFO01000014">
    <property type="protein sequence ID" value="SEQ01952.1"/>
    <property type="molecule type" value="Genomic_DNA"/>
</dbReference>
<gene>
    <name evidence="8" type="ORF">SAMN05421693_11445</name>
</gene>
<evidence type="ECO:0000256" key="1">
    <source>
        <dbReference type="ARBA" id="ARBA00004383"/>
    </source>
</evidence>
<dbReference type="Gene3D" id="3.40.30.10">
    <property type="entry name" value="Glutaredoxin"/>
    <property type="match status" value="1"/>
</dbReference>
<dbReference type="GO" id="GO:0005886">
    <property type="term" value="C:plasma membrane"/>
    <property type="evidence" value="ECO:0007669"/>
    <property type="project" value="UniProtKB-SubCell"/>
</dbReference>
<comment type="similarity">
    <text evidence="2">Belongs to the thioredoxin family. DsbE subfamily.</text>
</comment>
<dbReference type="GO" id="GO:0015036">
    <property type="term" value="F:disulfide oxidoreductase activity"/>
    <property type="evidence" value="ECO:0007669"/>
    <property type="project" value="InterPro"/>
</dbReference>
<dbReference type="InterPro" id="IPR050553">
    <property type="entry name" value="Thioredoxin_ResA/DsbE_sf"/>
</dbReference>
<dbReference type="PANTHER" id="PTHR42852">
    <property type="entry name" value="THIOL:DISULFIDE INTERCHANGE PROTEIN DSBE"/>
    <property type="match status" value="1"/>
</dbReference>
<evidence type="ECO:0000259" key="7">
    <source>
        <dbReference type="PROSITE" id="PS51352"/>
    </source>
</evidence>
<accession>A0A1H9CL65</accession>